<dbReference type="SUPFAM" id="SSF54495">
    <property type="entry name" value="UBC-like"/>
    <property type="match status" value="1"/>
</dbReference>
<dbReference type="GO" id="GO:0010468">
    <property type="term" value="P:regulation of gene expression"/>
    <property type="evidence" value="ECO:0007669"/>
    <property type="project" value="UniProtKB-ARBA"/>
</dbReference>
<keyword evidence="1 3" id="KW-0863">Zinc-finger</keyword>
<dbReference type="SMART" id="SM00591">
    <property type="entry name" value="RWD"/>
    <property type="match status" value="1"/>
</dbReference>
<dbReference type="GO" id="GO:0051246">
    <property type="term" value="P:regulation of protein metabolic process"/>
    <property type="evidence" value="ECO:0007669"/>
    <property type="project" value="UniProtKB-ARBA"/>
</dbReference>
<proteinExistence type="predicted"/>
<organism evidence="6">
    <name type="scientific">Cuerna arida</name>
    <dbReference type="NCBI Taxonomy" id="1464854"/>
    <lineage>
        <taxon>Eukaryota</taxon>
        <taxon>Metazoa</taxon>
        <taxon>Ecdysozoa</taxon>
        <taxon>Arthropoda</taxon>
        <taxon>Hexapoda</taxon>
        <taxon>Insecta</taxon>
        <taxon>Pterygota</taxon>
        <taxon>Neoptera</taxon>
        <taxon>Paraneoptera</taxon>
        <taxon>Hemiptera</taxon>
        <taxon>Auchenorrhyncha</taxon>
        <taxon>Membracoidea</taxon>
        <taxon>Cicadellidae</taxon>
        <taxon>Cicadellinae</taxon>
        <taxon>Proconiini</taxon>
        <taxon>Cuerna</taxon>
    </lineage>
</organism>
<gene>
    <name evidence="6" type="ORF">g.5620</name>
</gene>
<dbReference type="GO" id="GO:0005634">
    <property type="term" value="C:nucleus"/>
    <property type="evidence" value="ECO:0007669"/>
    <property type="project" value="TreeGrafter"/>
</dbReference>
<dbReference type="AlphaFoldDB" id="A0A1B6GI42"/>
<dbReference type="EMBL" id="GECZ01007665">
    <property type="protein sequence ID" value="JAS62104.1"/>
    <property type="molecule type" value="Transcribed_RNA"/>
</dbReference>
<dbReference type="GO" id="GO:0033554">
    <property type="term" value="P:cellular response to stress"/>
    <property type="evidence" value="ECO:0007669"/>
    <property type="project" value="UniProtKB-ARBA"/>
</dbReference>
<dbReference type="SMART" id="SM00184">
    <property type="entry name" value="RING"/>
    <property type="match status" value="1"/>
</dbReference>
<evidence type="ECO:0008006" key="7">
    <source>
        <dbReference type="Google" id="ProtNLM"/>
    </source>
</evidence>
<dbReference type="Gene3D" id="3.30.40.10">
    <property type="entry name" value="Zinc/RING finger domain, C3HC4 (zinc finger)"/>
    <property type="match status" value="1"/>
</dbReference>
<dbReference type="InterPro" id="IPR001841">
    <property type="entry name" value="Znf_RING"/>
</dbReference>
<dbReference type="Pfam" id="PF05773">
    <property type="entry name" value="RWD"/>
    <property type="match status" value="1"/>
</dbReference>
<dbReference type="CDD" id="cd16470">
    <property type="entry name" value="RING-H2_RNF25"/>
    <property type="match status" value="1"/>
</dbReference>
<dbReference type="FunFam" id="3.10.110.10:FF:000050">
    <property type="entry name" value="eIF-2-alpha kinase GCN2"/>
    <property type="match status" value="1"/>
</dbReference>
<reference evidence="6" key="1">
    <citation type="submission" date="2015-11" db="EMBL/GenBank/DDBJ databases">
        <title>De novo transcriptome assembly of four potential Pierce s Disease insect vectors from Arizona vineyards.</title>
        <authorList>
            <person name="Tassone E.E."/>
        </authorList>
    </citation>
    <scope>NUCLEOTIDE SEQUENCE</scope>
</reference>
<dbReference type="GO" id="GO:0008270">
    <property type="term" value="F:zinc ion binding"/>
    <property type="evidence" value="ECO:0007669"/>
    <property type="project" value="UniProtKB-KW"/>
</dbReference>
<dbReference type="PROSITE" id="PS50089">
    <property type="entry name" value="ZF_RING_2"/>
    <property type="match status" value="1"/>
</dbReference>
<dbReference type="FunFam" id="3.30.40.10:FF:000215">
    <property type="entry name" value="E3 ubiquitin-protein ligase RNF25"/>
    <property type="match status" value="1"/>
</dbReference>
<dbReference type="GO" id="GO:0009893">
    <property type="term" value="P:positive regulation of metabolic process"/>
    <property type="evidence" value="ECO:0007669"/>
    <property type="project" value="UniProtKB-ARBA"/>
</dbReference>
<evidence type="ECO:0000256" key="1">
    <source>
        <dbReference type="ARBA" id="ARBA00022771"/>
    </source>
</evidence>
<evidence type="ECO:0000256" key="3">
    <source>
        <dbReference type="PROSITE-ProRule" id="PRU00175"/>
    </source>
</evidence>
<dbReference type="PANTHER" id="PTHR13198:SF4">
    <property type="entry name" value="E3 UBIQUITIN-PROTEIN LIGASE RNF25"/>
    <property type="match status" value="1"/>
</dbReference>
<sequence length="259" mass="29316">MHSDERVDEELEALQAILMDEIHIKTDDRGKAMAVETTVYPWTALDTQQQYVRVDLSIALPARYPDISPVVTLRNPRGLEDTTVAAIEAQIHDKCDDFLGQPVIYEIINLVKEQLTACNVPCCQCCICLYGFRQGDHFTKTPCYHYFHSHCLAKHLRISHRIFNEEQDKLPAWQRTDTFQATCPVCRAEVVYDVESLGSAPPPLDLLQADNFTPSAELRRLQQQMAALYLRQKQRGGIIQQDSAVLLLTEDGGSAADNR</sequence>
<protein>
    <recommendedName>
        <fullName evidence="7">RWD domain-containing protein</fullName>
    </recommendedName>
</protein>
<dbReference type="GO" id="GO:0016567">
    <property type="term" value="P:protein ubiquitination"/>
    <property type="evidence" value="ECO:0007669"/>
    <property type="project" value="TreeGrafter"/>
</dbReference>
<dbReference type="Gene3D" id="3.10.110.10">
    <property type="entry name" value="Ubiquitin Conjugating Enzyme"/>
    <property type="match status" value="1"/>
</dbReference>
<feature type="domain" description="RWD" evidence="5">
    <location>
        <begin position="9"/>
        <end position="118"/>
    </location>
</feature>
<evidence type="ECO:0000259" key="5">
    <source>
        <dbReference type="PROSITE" id="PS50908"/>
    </source>
</evidence>
<dbReference type="InterPro" id="IPR013083">
    <property type="entry name" value="Znf_RING/FYVE/PHD"/>
</dbReference>
<dbReference type="GO" id="GO:0061630">
    <property type="term" value="F:ubiquitin protein ligase activity"/>
    <property type="evidence" value="ECO:0007669"/>
    <property type="project" value="InterPro"/>
</dbReference>
<dbReference type="InterPro" id="IPR016135">
    <property type="entry name" value="UBQ-conjugating_enzyme/RWD"/>
</dbReference>
<dbReference type="SUPFAM" id="SSF57850">
    <property type="entry name" value="RING/U-box"/>
    <property type="match status" value="1"/>
</dbReference>
<dbReference type="InterPro" id="IPR006575">
    <property type="entry name" value="RWD_dom"/>
</dbReference>
<accession>A0A1B6GI42</accession>
<dbReference type="CDD" id="cd23818">
    <property type="entry name" value="RWD_RNF25"/>
    <property type="match status" value="1"/>
</dbReference>
<name>A0A1B6GI42_9HEMI</name>
<dbReference type="InterPro" id="IPR039133">
    <property type="entry name" value="RNF25"/>
</dbReference>
<keyword evidence="1 3" id="KW-0479">Metal-binding</keyword>
<dbReference type="PROSITE" id="PS50908">
    <property type="entry name" value="RWD"/>
    <property type="match status" value="1"/>
</dbReference>
<dbReference type="PANTHER" id="PTHR13198">
    <property type="entry name" value="RING FINGER PROTEIN 25"/>
    <property type="match status" value="1"/>
</dbReference>
<evidence type="ECO:0000313" key="6">
    <source>
        <dbReference type="EMBL" id="JAS62104.1"/>
    </source>
</evidence>
<evidence type="ECO:0000259" key="4">
    <source>
        <dbReference type="PROSITE" id="PS50089"/>
    </source>
</evidence>
<dbReference type="Pfam" id="PF13639">
    <property type="entry name" value="zf-RING_2"/>
    <property type="match status" value="1"/>
</dbReference>
<keyword evidence="2" id="KW-0862">Zinc</keyword>
<evidence type="ECO:0000256" key="2">
    <source>
        <dbReference type="ARBA" id="ARBA00022833"/>
    </source>
</evidence>
<feature type="domain" description="RING-type" evidence="4">
    <location>
        <begin position="125"/>
        <end position="187"/>
    </location>
</feature>